<dbReference type="EMBL" id="DTQM01000238">
    <property type="protein sequence ID" value="HGC44039.1"/>
    <property type="molecule type" value="Genomic_DNA"/>
</dbReference>
<organism evidence="4">
    <name type="scientific">Acidicaldus sp</name>
    <dbReference type="NCBI Taxonomy" id="1872105"/>
    <lineage>
        <taxon>Bacteria</taxon>
        <taxon>Pseudomonadati</taxon>
        <taxon>Pseudomonadota</taxon>
        <taxon>Alphaproteobacteria</taxon>
        <taxon>Acetobacterales</taxon>
        <taxon>Acetobacteraceae</taxon>
        <taxon>Acidicaldus</taxon>
    </lineage>
</organism>
<dbReference type="PANTHER" id="PTHR43479:SF11">
    <property type="entry name" value="ACREF_ENVCD OPERON REPRESSOR-RELATED"/>
    <property type="match status" value="1"/>
</dbReference>
<evidence type="ECO:0000259" key="3">
    <source>
        <dbReference type="PROSITE" id="PS50977"/>
    </source>
</evidence>
<dbReference type="GO" id="GO:0003677">
    <property type="term" value="F:DNA binding"/>
    <property type="evidence" value="ECO:0007669"/>
    <property type="project" value="UniProtKB-UniRule"/>
</dbReference>
<evidence type="ECO:0000313" key="4">
    <source>
        <dbReference type="EMBL" id="HGC44039.1"/>
    </source>
</evidence>
<dbReference type="PANTHER" id="PTHR43479">
    <property type="entry name" value="ACREF/ENVCD OPERON REPRESSOR-RELATED"/>
    <property type="match status" value="1"/>
</dbReference>
<evidence type="ECO:0000256" key="2">
    <source>
        <dbReference type="PROSITE-ProRule" id="PRU00335"/>
    </source>
</evidence>
<proteinExistence type="predicted"/>
<dbReference type="InterPro" id="IPR009057">
    <property type="entry name" value="Homeodomain-like_sf"/>
</dbReference>
<feature type="DNA-binding region" description="H-T-H motif" evidence="2">
    <location>
        <begin position="41"/>
        <end position="60"/>
    </location>
</feature>
<accession>A0A8J4M778</accession>
<keyword evidence="1 2" id="KW-0238">DNA-binding</keyword>
<protein>
    <submittedName>
        <fullName evidence="4">TetR/AcrR family transcriptional regulator</fullName>
    </submittedName>
</protein>
<dbReference type="Pfam" id="PF00440">
    <property type="entry name" value="TetR_N"/>
    <property type="match status" value="1"/>
</dbReference>
<reference evidence="4" key="1">
    <citation type="journal article" date="2020" name="mSystems">
        <title>Genome- and Community-Level Interaction Insights into Carbon Utilization and Element Cycling Functions of Hydrothermarchaeota in Hydrothermal Sediment.</title>
        <authorList>
            <person name="Zhou Z."/>
            <person name="Liu Y."/>
            <person name="Xu W."/>
            <person name="Pan J."/>
            <person name="Luo Z.H."/>
            <person name="Li M."/>
        </authorList>
    </citation>
    <scope>NUCLEOTIDE SEQUENCE</scope>
    <source>
        <strain evidence="4">SpSt-997</strain>
    </source>
</reference>
<dbReference type="PROSITE" id="PS50977">
    <property type="entry name" value="HTH_TETR_2"/>
    <property type="match status" value="1"/>
</dbReference>
<evidence type="ECO:0000256" key="1">
    <source>
        <dbReference type="ARBA" id="ARBA00023125"/>
    </source>
</evidence>
<dbReference type="AlphaFoldDB" id="A0A8J4M778"/>
<name>A0A8J4M778_9PROT</name>
<gene>
    <name evidence="4" type="ORF">ENY07_12590</name>
</gene>
<feature type="domain" description="HTH tetR-type" evidence="3">
    <location>
        <begin position="18"/>
        <end position="78"/>
    </location>
</feature>
<dbReference type="Gene3D" id="1.10.357.10">
    <property type="entry name" value="Tetracycline Repressor, domain 2"/>
    <property type="match status" value="1"/>
</dbReference>
<comment type="caution">
    <text evidence="4">The sequence shown here is derived from an EMBL/GenBank/DDBJ whole genome shotgun (WGS) entry which is preliminary data.</text>
</comment>
<dbReference type="InterPro" id="IPR001647">
    <property type="entry name" value="HTH_TetR"/>
</dbReference>
<sequence>MCASVIATRKLSRAERNEETRAKLFAAAAKIVGDYGYAEASIARITAEAGVAQGTFYNHFSNRQELLDRLLPTIGEDMLAFIEARVPASASEAEKDIARCAAFFDFLQICPEYLRILNEAEFFAPTAYQELMTTLSRGYLRVLQRARRRGALLPYSDEELEVIVQTLLGARAYLSRRFAYSEHGVRAIPEQVMTAYARLVTEGVFRPVKE</sequence>
<dbReference type="SUPFAM" id="SSF46689">
    <property type="entry name" value="Homeodomain-like"/>
    <property type="match status" value="1"/>
</dbReference>
<dbReference type="PRINTS" id="PR00455">
    <property type="entry name" value="HTHTETR"/>
</dbReference>
<dbReference type="InterPro" id="IPR050624">
    <property type="entry name" value="HTH-type_Tx_Regulator"/>
</dbReference>